<dbReference type="InterPro" id="IPR036732">
    <property type="entry name" value="AFP_Neu5c_C_sf"/>
</dbReference>
<accession>A0A0S4RWG4</accession>
<proteinExistence type="predicted"/>
<evidence type="ECO:0000313" key="4">
    <source>
        <dbReference type="Proteomes" id="UP000052237"/>
    </source>
</evidence>
<dbReference type="Pfam" id="PF08666">
    <property type="entry name" value="SAF"/>
    <property type="match status" value="1"/>
</dbReference>
<gene>
    <name evidence="3" type="primary">spsE_1</name>
    <name evidence="3" type="ORF">ERS686654_00885</name>
</gene>
<dbReference type="PANTHER" id="PTHR42966:SF2">
    <property type="entry name" value="PSEUDAMINIC ACID SYNTHASE"/>
    <property type="match status" value="1"/>
</dbReference>
<feature type="domain" description="AFP-like" evidence="2">
    <location>
        <begin position="284"/>
        <end position="340"/>
    </location>
</feature>
<protein>
    <recommendedName>
        <fullName evidence="1">Pseudaminic acid synthase</fullName>
        <ecNumber evidence="1">2.5.1.97</ecNumber>
    </recommendedName>
</protein>
<dbReference type="InterPro" id="IPR051690">
    <property type="entry name" value="PseI-like"/>
</dbReference>
<dbReference type="GO" id="GO:0047444">
    <property type="term" value="F:N-acylneuraminate-9-phosphate synthase activity"/>
    <property type="evidence" value="ECO:0007669"/>
    <property type="project" value="TreeGrafter"/>
</dbReference>
<comment type="caution">
    <text evidence="3">The sequence shown here is derived from an EMBL/GenBank/DDBJ whole genome shotgun (WGS) entry which is preliminary data.</text>
</comment>
<dbReference type="InterPro" id="IPR013132">
    <property type="entry name" value="PseI/NeuA/B-like_N"/>
</dbReference>
<evidence type="ECO:0000256" key="1">
    <source>
        <dbReference type="NCBIfam" id="TIGR03586"/>
    </source>
</evidence>
<dbReference type="Pfam" id="PF03102">
    <property type="entry name" value="NeuB"/>
    <property type="match status" value="1"/>
</dbReference>
<reference evidence="3 4" key="1">
    <citation type="submission" date="2015-11" db="EMBL/GenBank/DDBJ databases">
        <authorList>
            <consortium name="Pathogen Informatics"/>
        </authorList>
    </citation>
    <scope>NUCLEOTIDE SEQUENCE [LARGE SCALE GENOMIC DNA]</scope>
    <source>
        <strain evidence="3 4">006A-0059</strain>
    </source>
</reference>
<dbReference type="CDD" id="cd11615">
    <property type="entry name" value="SAF_NeuB_like"/>
    <property type="match status" value="1"/>
</dbReference>
<dbReference type="PROSITE" id="PS50844">
    <property type="entry name" value="AFP_LIKE"/>
    <property type="match status" value="1"/>
</dbReference>
<dbReference type="InterPro" id="IPR057736">
    <property type="entry name" value="SAF_PseI/NeuA/NeuB"/>
</dbReference>
<dbReference type="InterPro" id="IPR013785">
    <property type="entry name" value="Aldolase_TIM"/>
</dbReference>
<evidence type="ECO:0000259" key="2">
    <source>
        <dbReference type="PROSITE" id="PS50844"/>
    </source>
</evidence>
<dbReference type="InterPro" id="IPR006190">
    <property type="entry name" value="SAF_AFP_Neu5Ac"/>
</dbReference>
<dbReference type="NCBIfam" id="TIGR03586">
    <property type="entry name" value="PseI"/>
    <property type="match status" value="1"/>
</dbReference>
<dbReference type="SUPFAM" id="SSF51269">
    <property type="entry name" value="AFP III-like domain"/>
    <property type="match status" value="1"/>
</dbReference>
<keyword evidence="4" id="KW-1185">Reference proteome</keyword>
<dbReference type="SMART" id="SM00858">
    <property type="entry name" value="SAF"/>
    <property type="match status" value="1"/>
</dbReference>
<sequence length="340" mass="38040">MIFTSQMPYIIAEMSANHCGDKNLAFEIIKAAKEAGADAIKVQTYTADTITIDCKDEIFMTQNDGLWAGQSLYELYKKAYTPWEWQGELKAYADEIGIDFFSTPFDYSAVDFLESINVPMYKIASFEAIDYPLIRYAAKFKKPMIISAGISSLEEIYEAVYACKSVGNDDITILKCTSSYPAKIEDMNLLTIKDMLERFSPMGVKVGLSDHSMSLEVPITAVALGASVIEKHFTIDRALGGEDSGFSLNKDEFKAMSTAVRNTYKALGDVDYSVNEKNRKSARSLFVVERIKKGEVFTPKNIRSIRPNNGLHPKFYDEILGKTAKKDLEFGHPLSLDDTQ</sequence>
<dbReference type="PANTHER" id="PTHR42966">
    <property type="entry name" value="N-ACETYLNEURAMINATE SYNTHASE"/>
    <property type="match status" value="1"/>
</dbReference>
<dbReference type="AlphaFoldDB" id="A0A0S4RWG4"/>
<dbReference type="Gene3D" id="3.20.20.70">
    <property type="entry name" value="Aldolase class I"/>
    <property type="match status" value="1"/>
</dbReference>
<dbReference type="GO" id="GO:0016051">
    <property type="term" value="P:carbohydrate biosynthetic process"/>
    <property type="evidence" value="ECO:0007669"/>
    <property type="project" value="InterPro"/>
</dbReference>
<name>A0A0S4RWG4_CAMHY</name>
<dbReference type="EC" id="2.5.1.97" evidence="1"/>
<dbReference type="InterPro" id="IPR013974">
    <property type="entry name" value="SAF"/>
</dbReference>
<dbReference type="EMBL" id="FAVB01000002">
    <property type="protein sequence ID" value="CUU77709.1"/>
    <property type="molecule type" value="Genomic_DNA"/>
</dbReference>
<dbReference type="Gene3D" id="3.90.1210.10">
    <property type="entry name" value="Antifreeze-like/N-acetylneuraminic acid synthase C-terminal domain"/>
    <property type="match status" value="1"/>
</dbReference>
<dbReference type="RefSeq" id="WP_059435067.1">
    <property type="nucleotide sequence ID" value="NZ_FAVB01000002.1"/>
</dbReference>
<evidence type="ECO:0000313" key="3">
    <source>
        <dbReference type="EMBL" id="CUU77709.1"/>
    </source>
</evidence>
<dbReference type="SUPFAM" id="SSF51569">
    <property type="entry name" value="Aldolase"/>
    <property type="match status" value="1"/>
</dbReference>
<dbReference type="InterPro" id="IPR020030">
    <property type="entry name" value="Pseudaminic_synth_PseI"/>
</dbReference>
<dbReference type="Proteomes" id="UP000052237">
    <property type="component" value="Unassembled WGS sequence"/>
</dbReference>
<organism evidence="3 4">
    <name type="scientific">Campylobacter hyointestinalis subsp. hyointestinalis</name>
    <dbReference type="NCBI Taxonomy" id="91352"/>
    <lineage>
        <taxon>Bacteria</taxon>
        <taxon>Pseudomonadati</taxon>
        <taxon>Campylobacterota</taxon>
        <taxon>Epsilonproteobacteria</taxon>
        <taxon>Campylobacterales</taxon>
        <taxon>Campylobacteraceae</taxon>
        <taxon>Campylobacter</taxon>
    </lineage>
</organism>